<evidence type="ECO:0008006" key="3">
    <source>
        <dbReference type="Google" id="ProtNLM"/>
    </source>
</evidence>
<dbReference type="EMBL" id="CP001719">
    <property type="protein sequence ID" value="ADC46790.1"/>
    <property type="molecule type" value="Genomic_DNA"/>
</dbReference>
<evidence type="ECO:0000313" key="1">
    <source>
        <dbReference type="EMBL" id="ADC46790.1"/>
    </source>
</evidence>
<dbReference type="AlphaFoldDB" id="D3E2M9"/>
<dbReference type="PATRIC" id="fig|634498.28.peg.941"/>
<evidence type="ECO:0000313" key="2">
    <source>
        <dbReference type="Proteomes" id="UP000008680"/>
    </source>
</evidence>
<dbReference type="GO" id="GO:0003690">
    <property type="term" value="F:double-stranded DNA binding"/>
    <property type="evidence" value="ECO:0007669"/>
    <property type="project" value="TreeGrafter"/>
</dbReference>
<dbReference type="GO" id="GO:0006281">
    <property type="term" value="P:DNA repair"/>
    <property type="evidence" value="ECO:0007669"/>
    <property type="project" value="TreeGrafter"/>
</dbReference>
<organism evidence="1 2">
    <name type="scientific">Methanobrevibacter ruminantium (strain ATCC 35063 / DSM 1093 / JCM 13430 / OCM 146 / M1)</name>
    <name type="common">Methanobacterium ruminantium</name>
    <dbReference type="NCBI Taxonomy" id="634498"/>
    <lineage>
        <taxon>Archaea</taxon>
        <taxon>Methanobacteriati</taxon>
        <taxon>Methanobacteriota</taxon>
        <taxon>Methanomada group</taxon>
        <taxon>Methanobacteria</taxon>
        <taxon>Methanobacteriales</taxon>
        <taxon>Methanobacteriaceae</taxon>
        <taxon>Methanobrevibacter</taxon>
    </lineage>
</organism>
<keyword evidence="2" id="KW-1185">Reference proteome</keyword>
<dbReference type="Gene3D" id="3.40.50.300">
    <property type="entry name" value="P-loop containing nucleotide triphosphate hydrolases"/>
    <property type="match status" value="1"/>
</dbReference>
<dbReference type="OrthoDB" id="28808at2157"/>
<dbReference type="KEGG" id="mru:mru_0939"/>
<protein>
    <recommendedName>
        <fullName evidence="3">Kinase</fullName>
    </recommendedName>
</protein>
<dbReference type="RefSeq" id="WP_012955741.1">
    <property type="nucleotide sequence ID" value="NC_013790.1"/>
</dbReference>
<dbReference type="PANTHER" id="PTHR12083">
    <property type="entry name" value="BIFUNCTIONAL POLYNUCLEOTIDE PHOSPHATASE/KINASE"/>
    <property type="match status" value="1"/>
</dbReference>
<dbReference type="Proteomes" id="UP000008680">
    <property type="component" value="Chromosome"/>
</dbReference>
<dbReference type="HOGENOM" id="CLU_119557_0_0_2"/>
<dbReference type="InterPro" id="IPR027417">
    <property type="entry name" value="P-loop_NTPase"/>
</dbReference>
<dbReference type="GO" id="GO:0046403">
    <property type="term" value="F:polynucleotide 3'-phosphatase activity"/>
    <property type="evidence" value="ECO:0007669"/>
    <property type="project" value="TreeGrafter"/>
</dbReference>
<gene>
    <name evidence="1" type="ordered locus">mru_0939</name>
</gene>
<dbReference type="GeneID" id="8770591"/>
<accession>D3E2M9</accession>
<reference evidence="1 2" key="1">
    <citation type="journal article" date="2010" name="PLoS ONE">
        <title>The genome sequence of the rumen methanogen Methanobrevibacter ruminantium reveals new possibilities for controlling ruminant methane emissions.</title>
        <authorList>
            <person name="Leahy S.C."/>
            <person name="Kelly W.J."/>
            <person name="Altermann E."/>
            <person name="Ronimus R.S."/>
            <person name="Yeoman C.J."/>
            <person name="Pacheco D.M."/>
            <person name="Li D."/>
            <person name="Kong Z."/>
            <person name="McTavish S."/>
            <person name="Sang C."/>
            <person name="Lambie S.C."/>
            <person name="Janssen P.H."/>
            <person name="Dey D."/>
            <person name="Attwood G.T."/>
        </authorList>
    </citation>
    <scope>NUCLEOTIDE SEQUENCE [LARGE SCALE GENOMIC DNA]</scope>
    <source>
        <strain evidence="2">ATCC 35063 / DSM 1093 / JCM 13430 / OCM 146 / M1</strain>
    </source>
</reference>
<dbReference type="SUPFAM" id="SSF52540">
    <property type="entry name" value="P-loop containing nucleoside triphosphate hydrolases"/>
    <property type="match status" value="1"/>
</dbReference>
<sequence>MDKKLAVIFIGIQGSGKTSFYKRYFPDFAHVNLDTFKKRSKERKFFNMCIEEGKSFVVDNTNPTKFDRQRYIPTARENGYEIWGYFFNSPLEESMERNNQREGLARIPRVGVLSTYKKLEVPEYDEGFDKLFYVKIKDGQFVVGELEE</sequence>
<dbReference type="PANTHER" id="PTHR12083:SF9">
    <property type="entry name" value="BIFUNCTIONAL POLYNUCLEOTIDE PHOSPHATASE_KINASE"/>
    <property type="match status" value="1"/>
</dbReference>
<dbReference type="GO" id="GO:0046404">
    <property type="term" value="F:ATP-dependent polydeoxyribonucleotide 5'-hydroxyl-kinase activity"/>
    <property type="evidence" value="ECO:0007669"/>
    <property type="project" value="TreeGrafter"/>
</dbReference>
<name>D3E2M9_METRM</name>
<dbReference type="STRING" id="634498.mru_0939"/>
<proteinExistence type="predicted"/>
<dbReference type="eggNOG" id="arCOG01041">
    <property type="taxonomic scope" value="Archaea"/>
</dbReference>